<feature type="transmembrane region" description="Helical" evidence="8">
    <location>
        <begin position="60"/>
        <end position="78"/>
    </location>
</feature>
<sequence length="159" mass="17263">MVAKRNPGWNGTLFTKKGRAPLGAIYYFMIVWSACVVAFFRHHVNVTPDVVLEPWINMEAIPLLLISVGLMFLVVFPTQTTYLKWNQARTAWSQVNASCRALALQSCVYPQSSSLPLGGTSGPERPGRRQLGLPAIPRSRARAARAAPGGGGSPSPRTS</sequence>
<evidence type="ECO:0000313" key="9">
    <source>
        <dbReference type="EMBL" id="CAK0824094.1"/>
    </source>
</evidence>
<evidence type="ECO:0000256" key="4">
    <source>
        <dbReference type="ARBA" id="ARBA00022989"/>
    </source>
</evidence>
<feature type="transmembrane region" description="Helical" evidence="8">
    <location>
        <begin position="20"/>
        <end position="40"/>
    </location>
</feature>
<feature type="region of interest" description="Disordered" evidence="7">
    <location>
        <begin position="113"/>
        <end position="159"/>
    </location>
</feature>
<gene>
    <name evidence="9" type="ORF">PCOR1329_LOCUS24590</name>
</gene>
<keyword evidence="2" id="KW-0813">Transport</keyword>
<keyword evidence="4 8" id="KW-1133">Transmembrane helix</keyword>
<evidence type="ECO:0000256" key="2">
    <source>
        <dbReference type="ARBA" id="ARBA00022448"/>
    </source>
</evidence>
<accession>A0ABN9S3J0</accession>
<keyword evidence="5" id="KW-0406">Ion transport</keyword>
<keyword evidence="3 8" id="KW-0812">Transmembrane</keyword>
<comment type="caution">
    <text evidence="9">The sequence shown here is derived from an EMBL/GenBank/DDBJ whole genome shotgun (WGS) entry which is preliminary data.</text>
</comment>
<evidence type="ECO:0000313" key="10">
    <source>
        <dbReference type="Proteomes" id="UP001189429"/>
    </source>
</evidence>
<evidence type="ECO:0000256" key="8">
    <source>
        <dbReference type="SAM" id="Phobius"/>
    </source>
</evidence>
<evidence type="ECO:0008006" key="11">
    <source>
        <dbReference type="Google" id="ProtNLM"/>
    </source>
</evidence>
<dbReference type="InterPro" id="IPR044669">
    <property type="entry name" value="YneE/VCCN1/2-like"/>
</dbReference>
<evidence type="ECO:0000256" key="7">
    <source>
        <dbReference type="SAM" id="MobiDB-lite"/>
    </source>
</evidence>
<reference evidence="9" key="1">
    <citation type="submission" date="2023-10" db="EMBL/GenBank/DDBJ databases">
        <authorList>
            <person name="Chen Y."/>
            <person name="Shah S."/>
            <person name="Dougan E. K."/>
            <person name="Thang M."/>
            <person name="Chan C."/>
        </authorList>
    </citation>
    <scope>NUCLEOTIDE SEQUENCE [LARGE SCALE GENOMIC DNA]</scope>
</reference>
<keyword evidence="6 8" id="KW-0472">Membrane</keyword>
<dbReference type="Pfam" id="PF25539">
    <property type="entry name" value="Bestrophin_2"/>
    <property type="match status" value="1"/>
</dbReference>
<evidence type="ECO:0000256" key="6">
    <source>
        <dbReference type="ARBA" id="ARBA00023136"/>
    </source>
</evidence>
<evidence type="ECO:0000256" key="1">
    <source>
        <dbReference type="ARBA" id="ARBA00004141"/>
    </source>
</evidence>
<keyword evidence="10" id="KW-1185">Reference proteome</keyword>
<proteinExistence type="predicted"/>
<evidence type="ECO:0000256" key="5">
    <source>
        <dbReference type="ARBA" id="ARBA00023065"/>
    </source>
</evidence>
<organism evidence="9 10">
    <name type="scientific">Prorocentrum cordatum</name>
    <dbReference type="NCBI Taxonomy" id="2364126"/>
    <lineage>
        <taxon>Eukaryota</taxon>
        <taxon>Sar</taxon>
        <taxon>Alveolata</taxon>
        <taxon>Dinophyceae</taxon>
        <taxon>Prorocentrales</taxon>
        <taxon>Prorocentraceae</taxon>
        <taxon>Prorocentrum</taxon>
    </lineage>
</organism>
<dbReference type="PROSITE" id="PS51257">
    <property type="entry name" value="PROKAR_LIPOPROTEIN"/>
    <property type="match status" value="1"/>
</dbReference>
<protein>
    <recommendedName>
        <fullName evidence="11">Protein S-acyltransferase</fullName>
    </recommendedName>
</protein>
<name>A0ABN9S3J0_9DINO</name>
<dbReference type="EMBL" id="CAUYUJ010008486">
    <property type="protein sequence ID" value="CAK0824094.1"/>
    <property type="molecule type" value="Genomic_DNA"/>
</dbReference>
<dbReference type="Proteomes" id="UP001189429">
    <property type="component" value="Unassembled WGS sequence"/>
</dbReference>
<evidence type="ECO:0000256" key="3">
    <source>
        <dbReference type="ARBA" id="ARBA00022692"/>
    </source>
</evidence>
<comment type="subcellular location">
    <subcellularLocation>
        <location evidence="1">Membrane</location>
        <topology evidence="1">Multi-pass membrane protein</topology>
    </subcellularLocation>
</comment>